<keyword evidence="2" id="KW-0472">Membrane</keyword>
<evidence type="ECO:0000256" key="2">
    <source>
        <dbReference type="SAM" id="Phobius"/>
    </source>
</evidence>
<proteinExistence type="predicted"/>
<keyword evidence="2" id="KW-0812">Transmembrane</keyword>
<gene>
    <name evidence="3" type="ORF">HNR53_001487</name>
</gene>
<reference evidence="3 4" key="1">
    <citation type="submission" date="2020-08" db="EMBL/GenBank/DDBJ databases">
        <title>Genomic Encyclopedia of Type Strains, Phase IV (KMG-IV): sequencing the most valuable type-strain genomes for metagenomic binning, comparative biology and taxonomic classification.</title>
        <authorList>
            <person name="Goeker M."/>
        </authorList>
    </citation>
    <scope>NUCLEOTIDE SEQUENCE [LARGE SCALE GENOMIC DNA]</scope>
    <source>
        <strain evidence="3 4">DSM 5391</strain>
    </source>
</reference>
<keyword evidence="4" id="KW-1185">Reference proteome</keyword>
<accession>A0A7X0HQ52</accession>
<name>A0A7X0HQ52_9BACI</name>
<sequence length="222" mass="24797">MKEDKGPFSWLKKQDAKVERVEKKKGKYPYLILLLLFGAGIMLLSNVVRPNGSAKEDVPVFNQQDEREERASEVFANKKSSGNSEIESYEQAYENQLKEALDTIVGVSDVTVVVNVDATEKRILEKNAKSQNQVTEETDREGGKRNVEDHSTDDQLVIIQDGEKEVPIVIETKKPAIRGVLVVANGADNIQVKKWIIEAVTRVLDVPSHRVSVLPKKTKGDS</sequence>
<feature type="region of interest" description="Disordered" evidence="1">
    <location>
        <begin position="129"/>
        <end position="148"/>
    </location>
</feature>
<evidence type="ECO:0000313" key="4">
    <source>
        <dbReference type="Proteomes" id="UP000531594"/>
    </source>
</evidence>
<dbReference type="RefSeq" id="WP_184524328.1">
    <property type="nucleotide sequence ID" value="NZ_JACHGK010000003.1"/>
</dbReference>
<dbReference type="Proteomes" id="UP000531594">
    <property type="component" value="Unassembled WGS sequence"/>
</dbReference>
<protein>
    <submittedName>
        <fullName evidence="3">Stage III sporulation protein AG</fullName>
    </submittedName>
</protein>
<feature type="transmembrane region" description="Helical" evidence="2">
    <location>
        <begin position="30"/>
        <end position="48"/>
    </location>
</feature>
<evidence type="ECO:0000256" key="1">
    <source>
        <dbReference type="SAM" id="MobiDB-lite"/>
    </source>
</evidence>
<comment type="caution">
    <text evidence="3">The sequence shown here is derived from an EMBL/GenBank/DDBJ whole genome shotgun (WGS) entry which is preliminary data.</text>
</comment>
<organism evidence="3 4">
    <name type="scientific">Bacillus benzoevorans</name>
    <dbReference type="NCBI Taxonomy" id="1456"/>
    <lineage>
        <taxon>Bacteria</taxon>
        <taxon>Bacillati</taxon>
        <taxon>Bacillota</taxon>
        <taxon>Bacilli</taxon>
        <taxon>Bacillales</taxon>
        <taxon>Bacillaceae</taxon>
        <taxon>Bacillus</taxon>
    </lineage>
</organism>
<dbReference type="AlphaFoldDB" id="A0A7X0HQ52"/>
<evidence type="ECO:0000313" key="3">
    <source>
        <dbReference type="EMBL" id="MBB6444878.1"/>
    </source>
</evidence>
<dbReference type="EMBL" id="JACHGK010000003">
    <property type="protein sequence ID" value="MBB6444878.1"/>
    <property type="molecule type" value="Genomic_DNA"/>
</dbReference>
<dbReference type="InterPro" id="IPR014195">
    <property type="entry name" value="Spore_III_AG"/>
</dbReference>
<keyword evidence="2" id="KW-1133">Transmembrane helix</keyword>
<dbReference type="NCBIfam" id="TIGR02830">
    <property type="entry name" value="spore_III_AG"/>
    <property type="match status" value="1"/>
</dbReference>